<feature type="coiled-coil region" evidence="2">
    <location>
        <begin position="72"/>
        <end position="120"/>
    </location>
</feature>
<feature type="signal peptide" evidence="4">
    <location>
        <begin position="1"/>
        <end position="22"/>
    </location>
</feature>
<dbReference type="EMBL" id="CADCVP010000260">
    <property type="protein sequence ID" value="CAA9509422.1"/>
    <property type="molecule type" value="Genomic_DNA"/>
</dbReference>
<dbReference type="InterPro" id="IPR011055">
    <property type="entry name" value="Dup_hybrid_motif"/>
</dbReference>
<reference evidence="7" key="1">
    <citation type="submission" date="2020-02" db="EMBL/GenBank/DDBJ databases">
        <authorList>
            <person name="Meier V. D."/>
        </authorList>
    </citation>
    <scope>NUCLEOTIDE SEQUENCE</scope>
    <source>
        <strain evidence="7">AVDCRST_MAG69</strain>
    </source>
</reference>
<evidence type="ECO:0000256" key="4">
    <source>
        <dbReference type="SAM" id="SignalP"/>
    </source>
</evidence>
<dbReference type="PANTHER" id="PTHR21666:SF289">
    <property type="entry name" value="L-ALA--D-GLU ENDOPEPTIDASE"/>
    <property type="match status" value="1"/>
</dbReference>
<dbReference type="SUPFAM" id="SSF51261">
    <property type="entry name" value="Duplicated hybrid motif"/>
    <property type="match status" value="1"/>
</dbReference>
<accession>A0A6J4SZV8</accession>
<dbReference type="Pfam" id="PF24568">
    <property type="entry name" value="CC_PcsB"/>
    <property type="match status" value="1"/>
</dbReference>
<dbReference type="CDD" id="cd12797">
    <property type="entry name" value="M23_peptidase"/>
    <property type="match status" value="1"/>
</dbReference>
<evidence type="ECO:0000256" key="2">
    <source>
        <dbReference type="SAM" id="Coils"/>
    </source>
</evidence>
<dbReference type="Gene3D" id="2.70.70.10">
    <property type="entry name" value="Glucose Permease (Domain IIA)"/>
    <property type="match status" value="1"/>
</dbReference>
<feature type="domain" description="Peptidoglycan hydrolase PcsB coiled-coil" evidence="6">
    <location>
        <begin position="109"/>
        <end position="175"/>
    </location>
</feature>
<evidence type="ECO:0000256" key="1">
    <source>
        <dbReference type="ARBA" id="ARBA00022729"/>
    </source>
</evidence>
<evidence type="ECO:0000313" key="7">
    <source>
        <dbReference type="EMBL" id="CAA9509422.1"/>
    </source>
</evidence>
<dbReference type="Gene3D" id="6.10.250.3150">
    <property type="match status" value="1"/>
</dbReference>
<dbReference type="InterPro" id="IPR016047">
    <property type="entry name" value="M23ase_b-sheet_dom"/>
</dbReference>
<name>A0A6J4SZV8_9ACTN</name>
<organism evidence="7">
    <name type="scientific">uncultured Solirubrobacteraceae bacterium</name>
    <dbReference type="NCBI Taxonomy" id="1162706"/>
    <lineage>
        <taxon>Bacteria</taxon>
        <taxon>Bacillati</taxon>
        <taxon>Actinomycetota</taxon>
        <taxon>Thermoleophilia</taxon>
        <taxon>Solirubrobacterales</taxon>
        <taxon>Solirubrobacteraceae</taxon>
        <taxon>environmental samples</taxon>
    </lineage>
</organism>
<gene>
    <name evidence="7" type="ORF">AVDCRST_MAG69-2398</name>
</gene>
<feature type="region of interest" description="Disordered" evidence="3">
    <location>
        <begin position="265"/>
        <end position="298"/>
    </location>
</feature>
<dbReference type="GO" id="GO:0004222">
    <property type="term" value="F:metalloendopeptidase activity"/>
    <property type="evidence" value="ECO:0007669"/>
    <property type="project" value="TreeGrafter"/>
</dbReference>
<feature type="region of interest" description="Disordered" evidence="3">
    <location>
        <begin position="219"/>
        <end position="238"/>
    </location>
</feature>
<dbReference type="InterPro" id="IPR050570">
    <property type="entry name" value="Cell_wall_metabolism_enzyme"/>
</dbReference>
<dbReference type="AlphaFoldDB" id="A0A6J4SZV8"/>
<evidence type="ECO:0000259" key="5">
    <source>
        <dbReference type="Pfam" id="PF01551"/>
    </source>
</evidence>
<evidence type="ECO:0000256" key="3">
    <source>
        <dbReference type="SAM" id="MobiDB-lite"/>
    </source>
</evidence>
<evidence type="ECO:0000259" key="6">
    <source>
        <dbReference type="Pfam" id="PF24568"/>
    </source>
</evidence>
<protein>
    <submittedName>
        <fullName evidence="7">Membrane proteins related to metalloendopeptidases</fullName>
    </submittedName>
</protein>
<feature type="compositionally biased region" description="Low complexity" evidence="3">
    <location>
        <begin position="277"/>
        <end position="287"/>
    </location>
</feature>
<sequence>MRRRMRLRLALATVLLPLFAWAAIPMSSSGAPLESRIESKREQVQSKKKRERVLAGDVAHWSRRINLLHGDIATLQARQVRLQAELDDKRAELARIQQRLRQERLRLSKLRARLAEGRQALAIRLVELYKADQPDYVTVLLESDGYTDLLERTEFMRRVSDQDRRIIEFVQVNKAEATRTARRLDGLEERQRQVTATVAARRDQVAAIKNKLVDRRDNYREARAEKSTMLASTRENRQQLEGDLKELEAESARVAARLAAAQAQRQAQAAAGGGSGASSPAPSTPAGPVRPGSSGLIWPVNGPLTSPFGQRWGRLHAGVDISAPTGTPIRAAASGRVVLLGWTGGYGNYTCVQHSGSLSTCYAHQVRYGTSNGASVSRGQVIGYVGNTGNSFGAHLHFETRINGTPVNPAGYL</sequence>
<proteinExistence type="predicted"/>
<dbReference type="Pfam" id="PF01551">
    <property type="entry name" value="Peptidase_M23"/>
    <property type="match status" value="1"/>
</dbReference>
<dbReference type="InterPro" id="IPR057309">
    <property type="entry name" value="PcsB_CC"/>
</dbReference>
<keyword evidence="2" id="KW-0175">Coiled coil</keyword>
<keyword evidence="1 4" id="KW-0732">Signal</keyword>
<dbReference type="PANTHER" id="PTHR21666">
    <property type="entry name" value="PEPTIDASE-RELATED"/>
    <property type="match status" value="1"/>
</dbReference>
<feature type="domain" description="M23ase beta-sheet core" evidence="5">
    <location>
        <begin position="315"/>
        <end position="409"/>
    </location>
</feature>
<feature type="chain" id="PRO_5026889289" evidence="4">
    <location>
        <begin position="23"/>
        <end position="413"/>
    </location>
</feature>